<feature type="chain" id="PRO_5020866214" evidence="1">
    <location>
        <begin position="32"/>
        <end position="124"/>
    </location>
</feature>
<evidence type="ECO:0000313" key="3">
    <source>
        <dbReference type="EMBL" id="QBR01872.1"/>
    </source>
</evidence>
<evidence type="ECO:0000259" key="2">
    <source>
        <dbReference type="PROSITE" id="PS50914"/>
    </source>
</evidence>
<dbReference type="PANTHER" id="PTHR34606:SF15">
    <property type="entry name" value="BON DOMAIN-CONTAINING PROTEIN"/>
    <property type="match status" value="1"/>
</dbReference>
<dbReference type="PANTHER" id="PTHR34606">
    <property type="entry name" value="BON DOMAIN-CONTAINING PROTEIN"/>
    <property type="match status" value="1"/>
</dbReference>
<feature type="signal peptide" evidence="1">
    <location>
        <begin position="1"/>
        <end position="31"/>
    </location>
</feature>
<dbReference type="Pfam" id="PF04972">
    <property type="entry name" value="BON"/>
    <property type="match status" value="1"/>
</dbReference>
<proteinExistence type="predicted"/>
<accession>A0A4P7D5G0</accession>
<dbReference type="InterPro" id="IPR051686">
    <property type="entry name" value="Lipoprotein_DolP"/>
</dbReference>
<protein>
    <submittedName>
        <fullName evidence="3">BON domain-containing protein</fullName>
    </submittedName>
</protein>
<dbReference type="InterPro" id="IPR007055">
    <property type="entry name" value="BON_dom"/>
</dbReference>
<dbReference type="Proteomes" id="UP000295727">
    <property type="component" value="Chromosome 3"/>
</dbReference>
<keyword evidence="1" id="KW-0732">Signal</keyword>
<sequence>MDSLTSMNASYRIPRTVVVAMLLTLTTHAFAQTQGAATGSMAAASAPSSAKAADRKLAHRVASRLARTRGLNAARILVKARDGQITLSGSVSDSEQIPLAADAARQVDGVIHVENRIRVSGASL</sequence>
<organism evidence="3 4">
    <name type="scientific">Paraburkholderia pallida</name>
    <dbReference type="NCBI Taxonomy" id="2547399"/>
    <lineage>
        <taxon>Bacteria</taxon>
        <taxon>Pseudomonadati</taxon>
        <taxon>Pseudomonadota</taxon>
        <taxon>Betaproteobacteria</taxon>
        <taxon>Burkholderiales</taxon>
        <taxon>Burkholderiaceae</taxon>
        <taxon>Paraburkholderia</taxon>
    </lineage>
</organism>
<dbReference type="PROSITE" id="PS50914">
    <property type="entry name" value="BON"/>
    <property type="match status" value="1"/>
</dbReference>
<dbReference type="KEGG" id="ppai:E1956_32550"/>
<evidence type="ECO:0000313" key="4">
    <source>
        <dbReference type="Proteomes" id="UP000295727"/>
    </source>
</evidence>
<gene>
    <name evidence="3" type="ORF">E1956_32550</name>
</gene>
<dbReference type="AlphaFoldDB" id="A0A4P7D5G0"/>
<feature type="domain" description="BON" evidence="2">
    <location>
        <begin position="53"/>
        <end position="121"/>
    </location>
</feature>
<evidence type="ECO:0000256" key="1">
    <source>
        <dbReference type="SAM" id="SignalP"/>
    </source>
</evidence>
<dbReference type="OrthoDB" id="9009258at2"/>
<dbReference type="EMBL" id="CP038150">
    <property type="protein sequence ID" value="QBR01872.1"/>
    <property type="molecule type" value="Genomic_DNA"/>
</dbReference>
<reference evidence="3 4" key="1">
    <citation type="submission" date="2019-03" db="EMBL/GenBank/DDBJ databases">
        <title>Paraburkholderia sp. 7MH5, isolated from subtropical forest soil.</title>
        <authorList>
            <person name="Gao Z.-H."/>
            <person name="Qiu L.-H."/>
        </authorList>
    </citation>
    <scope>NUCLEOTIDE SEQUENCE [LARGE SCALE GENOMIC DNA]</scope>
    <source>
        <strain evidence="3 4">7MH5</strain>
    </source>
</reference>
<keyword evidence="4" id="KW-1185">Reference proteome</keyword>
<name>A0A4P7D5G0_9BURK</name>
<dbReference type="Gene3D" id="3.30.1340.30">
    <property type="match status" value="1"/>
</dbReference>